<evidence type="ECO:0000313" key="3">
    <source>
        <dbReference type="EMBL" id="KAK4087189.1"/>
    </source>
</evidence>
<keyword evidence="2" id="KW-1133">Transmembrane helix</keyword>
<feature type="region of interest" description="Disordered" evidence="1">
    <location>
        <begin position="185"/>
        <end position="208"/>
    </location>
</feature>
<evidence type="ECO:0000313" key="4">
    <source>
        <dbReference type="Proteomes" id="UP001287286"/>
    </source>
</evidence>
<dbReference type="EMBL" id="JAWRVI010000034">
    <property type="protein sequence ID" value="KAK4087189.1"/>
    <property type="molecule type" value="Genomic_DNA"/>
</dbReference>
<accession>A0ABR0BSZ7</accession>
<proteinExistence type="predicted"/>
<sequence length="508" mass="56029">MTRARSVIHACVKPCAKTAVCDHRQAWRVMAFLASRVVAWLGGMAVAAAFSLDTPALARRRGNLTPFPGAVPRPCPTSPDTVATYLLGHLCALNGALSDKRPLLGWFRPRCHGRPTTRRKHNEYEYASEFGPRDRHFKAATEKESAGQKPERWLAVPTPQSLLVTVATIIGFSQAQLGAKYSTTKGSLGEHKNPSQVRQPTDAPVPWDRRRRLTNGPLCDAPLVPTCRTQIWGTANALPYHSVITPVLRRISHRIARLPRRPGTTMCDMVTTTPDASRSSPPNAWRRRMTTAAKTWWVKHIFDLGQEPGLPNYSHWRKRVVDAGHNRLGAKVLQNSRDIYHRLAQLSGNHVTSSLSLCKLLPTETAHLFHCAKTEGEDLGSAKDNGPIVLWDKTSVTEVLSGGVEAAEPQLGMSSYAEDRVLGAEATAGLAGVEGPRIDVWSAEGVVHGVHGCDPSLDPNRNRVRYSRHAALGLLMRASGDKKATQLAKATCMARRQGWRWRAYRRLL</sequence>
<reference evidence="3 4" key="1">
    <citation type="journal article" date="2024" name="Microbiol. Resour. Announc.">
        <title>Genome annotations for the ascomycete fungi Trichoderma harzianum, Trichoderma aggressivum, and Purpureocillium lilacinum.</title>
        <authorList>
            <person name="Beijen E.P.W."/>
            <person name="Ohm R.A."/>
        </authorList>
    </citation>
    <scope>NUCLEOTIDE SEQUENCE [LARGE SCALE GENOMIC DNA]</scope>
    <source>
        <strain evidence="3 4">CBS 150709</strain>
    </source>
</reference>
<feature type="compositionally biased region" description="Polar residues" evidence="1">
    <location>
        <begin position="270"/>
        <end position="282"/>
    </location>
</feature>
<evidence type="ECO:0000256" key="2">
    <source>
        <dbReference type="SAM" id="Phobius"/>
    </source>
</evidence>
<evidence type="ECO:0000256" key="1">
    <source>
        <dbReference type="SAM" id="MobiDB-lite"/>
    </source>
</evidence>
<keyword evidence="4" id="KW-1185">Reference proteome</keyword>
<protein>
    <submittedName>
        <fullName evidence="3">Uncharacterized protein</fullName>
    </submittedName>
</protein>
<gene>
    <name evidence="3" type="ORF">Purlil1_8487</name>
</gene>
<feature type="transmembrane region" description="Helical" evidence="2">
    <location>
        <begin position="33"/>
        <end position="52"/>
    </location>
</feature>
<keyword evidence="2" id="KW-0472">Membrane</keyword>
<dbReference type="Proteomes" id="UP001287286">
    <property type="component" value="Unassembled WGS sequence"/>
</dbReference>
<organism evidence="3 4">
    <name type="scientific">Purpureocillium lilacinum</name>
    <name type="common">Paecilomyces lilacinus</name>
    <dbReference type="NCBI Taxonomy" id="33203"/>
    <lineage>
        <taxon>Eukaryota</taxon>
        <taxon>Fungi</taxon>
        <taxon>Dikarya</taxon>
        <taxon>Ascomycota</taxon>
        <taxon>Pezizomycotina</taxon>
        <taxon>Sordariomycetes</taxon>
        <taxon>Hypocreomycetidae</taxon>
        <taxon>Hypocreales</taxon>
        <taxon>Ophiocordycipitaceae</taxon>
        <taxon>Purpureocillium</taxon>
    </lineage>
</organism>
<feature type="region of interest" description="Disordered" evidence="1">
    <location>
        <begin position="263"/>
        <end position="285"/>
    </location>
</feature>
<name>A0ABR0BSZ7_PURLI</name>
<comment type="caution">
    <text evidence="3">The sequence shown here is derived from an EMBL/GenBank/DDBJ whole genome shotgun (WGS) entry which is preliminary data.</text>
</comment>
<keyword evidence="2" id="KW-0812">Transmembrane</keyword>